<dbReference type="SUPFAM" id="SSF48726">
    <property type="entry name" value="Immunoglobulin"/>
    <property type="match status" value="1"/>
</dbReference>
<dbReference type="PRINTS" id="PR01870">
    <property type="entry name" value="CD2ANTIGEN"/>
</dbReference>
<proteinExistence type="predicted"/>
<reference evidence="3" key="1">
    <citation type="submission" date="2022-02" db="EMBL/GenBank/DDBJ databases">
        <title>Atlantic sturgeon de novo genome assembly.</title>
        <authorList>
            <person name="Stock M."/>
            <person name="Klopp C."/>
            <person name="Guiguen Y."/>
            <person name="Cabau C."/>
            <person name="Parinello H."/>
            <person name="Santidrian Yebra-Pimentel E."/>
            <person name="Kuhl H."/>
            <person name="Dirks R.P."/>
            <person name="Guessner J."/>
            <person name="Wuertz S."/>
            <person name="Du K."/>
            <person name="Schartl M."/>
        </authorList>
    </citation>
    <scope>NUCLEOTIDE SEQUENCE</scope>
    <source>
        <strain evidence="3">STURGEONOMICS-FGT-2020</strain>
        <tissue evidence="3">Whole blood</tissue>
    </source>
</reference>
<feature type="transmembrane region" description="Helical" evidence="1">
    <location>
        <begin position="133"/>
        <end position="157"/>
    </location>
</feature>
<dbReference type="EMBL" id="JAGXEW010000022">
    <property type="protein sequence ID" value="KAK1159395.1"/>
    <property type="molecule type" value="Genomic_DNA"/>
</dbReference>
<protein>
    <submittedName>
        <fullName evidence="3">T-cell surface antigen CD2-like</fullName>
    </submittedName>
</protein>
<feature type="chain" id="PRO_5042060760" evidence="2">
    <location>
        <begin position="26"/>
        <end position="185"/>
    </location>
</feature>
<dbReference type="InterPro" id="IPR013783">
    <property type="entry name" value="Ig-like_fold"/>
</dbReference>
<dbReference type="Gene3D" id="2.60.40.10">
    <property type="entry name" value="Immunoglobulins"/>
    <property type="match status" value="1"/>
</dbReference>
<evidence type="ECO:0000256" key="1">
    <source>
        <dbReference type="SAM" id="Phobius"/>
    </source>
</evidence>
<evidence type="ECO:0000313" key="4">
    <source>
        <dbReference type="Proteomes" id="UP001230051"/>
    </source>
</evidence>
<dbReference type="Proteomes" id="UP001230051">
    <property type="component" value="Unassembled WGS sequence"/>
</dbReference>
<gene>
    <name evidence="3" type="ORF">AOXY_G22071</name>
</gene>
<dbReference type="InterPro" id="IPR015632">
    <property type="entry name" value="CD2"/>
</dbReference>
<evidence type="ECO:0000313" key="3">
    <source>
        <dbReference type="EMBL" id="KAK1159395.1"/>
    </source>
</evidence>
<dbReference type="AlphaFoldDB" id="A0AAD8CYV1"/>
<sequence>MVTMNTCKNILHLLLKLFFLLPSFAGIVSEQEVMCGVPGQSVVLAMESKNLTNFSDIVWKAGDDRIARLNNAIPSYYGDYHDKVEIFVNGTIRLNRAEQDDSGNYTVEVFDSNGKSIVRRSIQVYIQGVTCGFLGIFLVAHAVLQAAVAFLLILFIIRQASLQRNQGPVLKWRQVFFVDNTYEID</sequence>
<evidence type="ECO:0000256" key="2">
    <source>
        <dbReference type="SAM" id="SignalP"/>
    </source>
</evidence>
<name>A0AAD8CYV1_ACIOX</name>
<dbReference type="InterPro" id="IPR036179">
    <property type="entry name" value="Ig-like_dom_sf"/>
</dbReference>
<keyword evidence="1" id="KW-1133">Transmembrane helix</keyword>
<comment type="caution">
    <text evidence="3">The sequence shown here is derived from an EMBL/GenBank/DDBJ whole genome shotgun (WGS) entry which is preliminary data.</text>
</comment>
<accession>A0AAD8CYV1</accession>
<organism evidence="3 4">
    <name type="scientific">Acipenser oxyrinchus oxyrinchus</name>
    <dbReference type="NCBI Taxonomy" id="40147"/>
    <lineage>
        <taxon>Eukaryota</taxon>
        <taxon>Metazoa</taxon>
        <taxon>Chordata</taxon>
        <taxon>Craniata</taxon>
        <taxon>Vertebrata</taxon>
        <taxon>Euteleostomi</taxon>
        <taxon>Actinopterygii</taxon>
        <taxon>Chondrostei</taxon>
        <taxon>Acipenseriformes</taxon>
        <taxon>Acipenseridae</taxon>
        <taxon>Acipenser</taxon>
    </lineage>
</organism>
<keyword evidence="1" id="KW-0472">Membrane</keyword>
<feature type="signal peptide" evidence="2">
    <location>
        <begin position="1"/>
        <end position="25"/>
    </location>
</feature>
<keyword evidence="2" id="KW-0732">Signal</keyword>
<keyword evidence="4" id="KW-1185">Reference proteome</keyword>
<keyword evidence="1" id="KW-0812">Transmembrane</keyword>